<dbReference type="Gene3D" id="2.30.29.30">
    <property type="entry name" value="Pleckstrin-homology domain (PH domain)/Phosphotyrosine-binding domain (PTB)"/>
    <property type="match status" value="1"/>
</dbReference>
<evidence type="ECO:0000313" key="10">
    <source>
        <dbReference type="EMBL" id="KAJ1346452.1"/>
    </source>
</evidence>
<gene>
    <name evidence="10" type="ORF">KIN20_001233</name>
</gene>
<organism evidence="10 11">
    <name type="scientific">Parelaphostrongylus tenuis</name>
    <name type="common">Meningeal worm</name>
    <dbReference type="NCBI Taxonomy" id="148309"/>
    <lineage>
        <taxon>Eukaryota</taxon>
        <taxon>Metazoa</taxon>
        <taxon>Ecdysozoa</taxon>
        <taxon>Nematoda</taxon>
        <taxon>Chromadorea</taxon>
        <taxon>Rhabditida</taxon>
        <taxon>Rhabditina</taxon>
        <taxon>Rhabditomorpha</taxon>
        <taxon>Strongyloidea</taxon>
        <taxon>Metastrongylidae</taxon>
        <taxon>Parelaphostrongylus</taxon>
    </lineage>
</organism>
<evidence type="ECO:0000256" key="1">
    <source>
        <dbReference type="ARBA" id="ARBA00004496"/>
    </source>
</evidence>
<name>A0AAD5QCH9_PARTN</name>
<keyword evidence="3" id="KW-0597">Phosphoprotein</keyword>
<dbReference type="GO" id="GO:0005085">
    <property type="term" value="F:guanyl-nucleotide exchange factor activity"/>
    <property type="evidence" value="ECO:0007669"/>
    <property type="project" value="InterPro"/>
</dbReference>
<dbReference type="InterPro" id="IPR001849">
    <property type="entry name" value="PH_domain"/>
</dbReference>
<dbReference type="Pfam" id="PF00621">
    <property type="entry name" value="RhoGEF"/>
    <property type="match status" value="1"/>
</dbReference>
<dbReference type="EMBL" id="JAHQIW010000174">
    <property type="protein sequence ID" value="KAJ1346452.1"/>
    <property type="molecule type" value="Genomic_DNA"/>
</dbReference>
<sequence length="1556" mass="175763">MSQNRGRDDTNCNIGVVVEESHSLTGCKRVLEKGSNWPLLIIKLPDTPYREPVCYSVWELMKKRNYNNDTSWSSSTGRSLSLSPPNCFIATSLISDDFRCLEESSPATRVDHRFLSEPPPIVRSNSLTGCSLSTNNRHSIMSESLVTSISPSVAADVSSHGDGLRPTFSSMRSLNSMSDEVDGTPSYGSCNQMANEHFAAVTQGSDPILASVGRRINSLDDMKIIHLHRRSFSAEAPCNKENHCEIGAITNELSGKETDGNNKEDDISDFCIDCDTDGEAFCHQPEATEQTVIVENSHTLVDDCALVETTHLDDYTSSEEIHQVEGVLSSVDGLELPRASEMASSAMDEESCESTTLLLDESMVALVGTPHPMTHIPDGVFTFAERLSSQELPAISEENEEQTLRRQRKNKCSSVRIRARNDPTEVPQEPEDLAPGSALHVDPEMVPELKYSTYPEVPLVPIHRRAISDNSHLEAVRRNELRRAQEVEQIDLVGKDEDVHMRPQRSVVRTGSVISNRCQSQVFLPELGLNETSKSVPVMDRNLSCSDPSVNDEKPNKAQECPPPVILSRKASSNHNDSWKKELSCPISTQPAPVQMRNDAAEIAASRPVSIARTEKAGDRIEKKKTKSGSDTFSFGSLFGANKGSRSKKKVTIDRSLETVLSSFQSKAGSGAAISLPTRRMASSSELQSRLPIPDFEGLPEHLSNALVLSHEINDVDSVNFDLSEPVKYNLNQPLWARFDLFSQDEYTSWHDKYRHDKLNTKVLKKQDAIFELILIEKAHCAHLAFLQQGYRNRLIQENVIPEADVDRLIPDVLDALLVFHLNLLDRLTARQRESDEVETISDILAEELSDDGKYIGIAVNAYTTFGSAKERSEKMFESLMAKNGRFAEFIRQSAFDPMYRRFEFKSIMTRIISRPTKYGLLVETILKNEYNKFTKEWELTQKALFAAKRFAMKIDNNLLMMQMAQRWDDVRSHFDLSSQTNLLLSTRRSRPVLYESLLAYVIRLSSFLFRVIPNCKMEDLDIDVKQTGCGQRRLMCLGDVCMKNSRTKTAEKVFMVLFDDILVCLQRRNNHQKYAFIQQEQSVFPVSGLILRPADRSASVMIISGAITKPALLEVEFNSKTDRTKWIKTLETAIHNAPAKVRLSPRNQDEAARQLESERQLMLKQQKEAEDAWLQKLDEMFEKRNSQERFIQDYMISLMKFFDDLRAHLQTLPLKSRPDVADRIREAVRQHCRELRICRTAPLNRLIENACVAREAELWSFIDVAAEMTVDGDSDGGGSSSDSSASGKGQRPRRIHTFHGITEQSGENSASSLSREKPTIRRHTTVPRMSIGQDAVSETIDEDEERWESNESRREQLEVEEKTHQLPLGLNLKARRAMSRIIHDVVKLKSENNHLRNEISLNKTRLAMKERTQNLALSPALASDTMEALRRKEQEVREENARRRQELEQWAEELRLQQEQQRQQEAQMQLEREQLRRNEAELANKWAALHAASVSGAATPETAPRIVGRISMKSPSSLGKSISFRDPKLAITSQPGISPALRNLTKKSETKKLKK</sequence>
<evidence type="ECO:0008006" key="12">
    <source>
        <dbReference type="Google" id="ProtNLM"/>
    </source>
</evidence>
<evidence type="ECO:0000259" key="9">
    <source>
        <dbReference type="PROSITE" id="PS50010"/>
    </source>
</evidence>
<evidence type="ECO:0000256" key="2">
    <source>
        <dbReference type="ARBA" id="ARBA00022490"/>
    </source>
</evidence>
<evidence type="ECO:0000256" key="4">
    <source>
        <dbReference type="ARBA" id="ARBA00022771"/>
    </source>
</evidence>
<proteinExistence type="predicted"/>
<dbReference type="PANTHER" id="PTHR13944:SF21">
    <property type="entry name" value="CYSTS, ISOFORM C"/>
    <property type="match status" value="1"/>
</dbReference>
<keyword evidence="5 6" id="KW-0175">Coiled coil</keyword>
<dbReference type="SMART" id="SM00325">
    <property type="entry name" value="RhoGEF"/>
    <property type="match status" value="1"/>
</dbReference>
<dbReference type="InterPro" id="IPR041020">
    <property type="entry name" value="PH_16"/>
</dbReference>
<comment type="subcellular location">
    <subcellularLocation>
        <location evidence="1">Cytoplasm</location>
    </subcellularLocation>
</comment>
<dbReference type="InterPro" id="IPR051632">
    <property type="entry name" value="Rho_GEF"/>
</dbReference>
<keyword evidence="4" id="KW-0479">Metal-binding</keyword>
<feature type="domain" description="PH" evidence="8">
    <location>
        <begin position="1034"/>
        <end position="1136"/>
    </location>
</feature>
<feature type="region of interest" description="Disordered" evidence="7">
    <location>
        <begin position="416"/>
        <end position="437"/>
    </location>
</feature>
<dbReference type="Pfam" id="PF17838">
    <property type="entry name" value="PH_16"/>
    <property type="match status" value="1"/>
</dbReference>
<feature type="compositionally biased region" description="Basic and acidic residues" evidence="7">
    <location>
        <begin position="1547"/>
        <end position="1556"/>
    </location>
</feature>
<feature type="coiled-coil region" evidence="6">
    <location>
        <begin position="1423"/>
        <end position="1486"/>
    </location>
</feature>
<dbReference type="InterPro" id="IPR035899">
    <property type="entry name" value="DBL_dom_sf"/>
</dbReference>
<reference evidence="10" key="1">
    <citation type="submission" date="2021-06" db="EMBL/GenBank/DDBJ databases">
        <title>Parelaphostrongylus tenuis whole genome reference sequence.</title>
        <authorList>
            <person name="Garwood T.J."/>
            <person name="Larsen P.A."/>
            <person name="Fountain-Jones N.M."/>
            <person name="Garbe J.R."/>
            <person name="Macchietto M.G."/>
            <person name="Kania S.A."/>
            <person name="Gerhold R.W."/>
            <person name="Richards J.E."/>
            <person name="Wolf T.M."/>
        </authorList>
    </citation>
    <scope>NUCLEOTIDE SEQUENCE</scope>
    <source>
        <strain evidence="10">MNPRO001-30</strain>
        <tissue evidence="10">Meninges</tissue>
    </source>
</reference>
<feature type="region of interest" description="Disordered" evidence="7">
    <location>
        <begin position="1514"/>
        <end position="1556"/>
    </location>
</feature>
<dbReference type="GO" id="GO:0035023">
    <property type="term" value="P:regulation of Rho protein signal transduction"/>
    <property type="evidence" value="ECO:0007669"/>
    <property type="project" value="TreeGrafter"/>
</dbReference>
<feature type="region of interest" description="Disordered" evidence="7">
    <location>
        <begin position="1273"/>
        <end position="1361"/>
    </location>
</feature>
<evidence type="ECO:0000256" key="3">
    <source>
        <dbReference type="ARBA" id="ARBA00022553"/>
    </source>
</evidence>
<feature type="domain" description="DH" evidence="9">
    <location>
        <begin position="765"/>
        <end position="958"/>
    </location>
</feature>
<dbReference type="SUPFAM" id="SSF48065">
    <property type="entry name" value="DBL homology domain (DH-domain)"/>
    <property type="match status" value="1"/>
</dbReference>
<feature type="compositionally biased region" description="Basic and acidic residues" evidence="7">
    <location>
        <begin position="1348"/>
        <end position="1361"/>
    </location>
</feature>
<comment type="caution">
    <text evidence="10">The sequence shown here is derived from an EMBL/GenBank/DDBJ whole genome shotgun (WGS) entry which is preliminary data.</text>
</comment>
<keyword evidence="11" id="KW-1185">Reference proteome</keyword>
<dbReference type="Gene3D" id="1.20.900.10">
    <property type="entry name" value="Dbl homology (DH) domain"/>
    <property type="match status" value="1"/>
</dbReference>
<dbReference type="InterPro" id="IPR011993">
    <property type="entry name" value="PH-like_dom_sf"/>
</dbReference>
<dbReference type="PROSITE" id="PS50003">
    <property type="entry name" value="PH_DOMAIN"/>
    <property type="match status" value="1"/>
</dbReference>
<dbReference type="SMART" id="SM00233">
    <property type="entry name" value="PH"/>
    <property type="match status" value="1"/>
</dbReference>
<evidence type="ECO:0000256" key="6">
    <source>
        <dbReference type="SAM" id="Coils"/>
    </source>
</evidence>
<evidence type="ECO:0000256" key="7">
    <source>
        <dbReference type="SAM" id="MobiDB-lite"/>
    </source>
</evidence>
<accession>A0AAD5QCH9</accession>
<dbReference type="Proteomes" id="UP001196413">
    <property type="component" value="Unassembled WGS sequence"/>
</dbReference>
<evidence type="ECO:0000256" key="5">
    <source>
        <dbReference type="ARBA" id="ARBA00023054"/>
    </source>
</evidence>
<dbReference type="PROSITE" id="PS50010">
    <property type="entry name" value="DH_2"/>
    <property type="match status" value="1"/>
</dbReference>
<keyword evidence="4" id="KW-0863">Zinc-finger</keyword>
<feature type="compositionally biased region" description="Polar residues" evidence="7">
    <location>
        <begin position="1303"/>
        <end position="1314"/>
    </location>
</feature>
<keyword evidence="2" id="KW-0963">Cytoplasm</keyword>
<dbReference type="PANTHER" id="PTHR13944">
    <property type="entry name" value="AGAP007712-PA"/>
    <property type="match status" value="1"/>
</dbReference>
<evidence type="ECO:0000313" key="11">
    <source>
        <dbReference type="Proteomes" id="UP001196413"/>
    </source>
</evidence>
<protein>
    <recommendedName>
        <fullName evidence="12">DH domain-containing protein</fullName>
    </recommendedName>
</protein>
<evidence type="ECO:0000259" key="8">
    <source>
        <dbReference type="PROSITE" id="PS50003"/>
    </source>
</evidence>
<dbReference type="InterPro" id="IPR000219">
    <property type="entry name" value="DH_dom"/>
</dbReference>
<dbReference type="GO" id="GO:0005737">
    <property type="term" value="C:cytoplasm"/>
    <property type="evidence" value="ECO:0007669"/>
    <property type="project" value="UniProtKB-SubCell"/>
</dbReference>
<keyword evidence="4" id="KW-0862">Zinc</keyword>
<dbReference type="GO" id="GO:0008270">
    <property type="term" value="F:zinc ion binding"/>
    <property type="evidence" value="ECO:0007669"/>
    <property type="project" value="UniProtKB-KW"/>
</dbReference>
<dbReference type="SUPFAM" id="SSF50729">
    <property type="entry name" value="PH domain-like"/>
    <property type="match status" value="1"/>
</dbReference>